<dbReference type="AlphaFoldDB" id="Q1ZKF7"/>
<evidence type="ECO:0000313" key="2">
    <source>
        <dbReference type="Proteomes" id="UP000001603"/>
    </source>
</evidence>
<accession>Q1ZKF7</accession>
<gene>
    <name evidence="1" type="ORF">VAS14_18684</name>
</gene>
<dbReference type="EMBL" id="AAOJ01000016">
    <property type="protein sequence ID" value="EAS62652.1"/>
    <property type="molecule type" value="Genomic_DNA"/>
</dbReference>
<comment type="caution">
    <text evidence="1">The sequence shown here is derived from an EMBL/GenBank/DDBJ whole genome shotgun (WGS) entry which is preliminary data.</text>
</comment>
<name>Q1ZKF7_PHOAS</name>
<protein>
    <submittedName>
        <fullName evidence="1">Uncharacterized protein</fullName>
    </submittedName>
</protein>
<evidence type="ECO:0000313" key="1">
    <source>
        <dbReference type="EMBL" id="EAS62652.1"/>
    </source>
</evidence>
<dbReference type="Proteomes" id="UP000001603">
    <property type="component" value="Unassembled WGS sequence"/>
</dbReference>
<organism evidence="1 2">
    <name type="scientific">Photobacterium angustum (strain S14 / CCUG 15956)</name>
    <name type="common">Vibrio sp. (strain S14 / CCUG 15956)</name>
    <dbReference type="NCBI Taxonomy" id="314292"/>
    <lineage>
        <taxon>Bacteria</taxon>
        <taxon>Pseudomonadati</taxon>
        <taxon>Pseudomonadota</taxon>
        <taxon>Gammaproteobacteria</taxon>
        <taxon>Vibrionales</taxon>
        <taxon>Vibrionaceae</taxon>
        <taxon>Photobacterium</taxon>
    </lineage>
</organism>
<dbReference type="HOGENOM" id="CLU_3010303_0_0_6"/>
<dbReference type="RefSeq" id="WP_005372763.1">
    <property type="nucleotide sequence ID" value="NZ_CH902604.1"/>
</dbReference>
<reference evidence="1 2" key="1">
    <citation type="journal article" date="2009" name="Proc. Natl. Acad. Sci. U.S.A.">
        <title>The genomic basis of trophic strategy in marine bacteria.</title>
        <authorList>
            <person name="Lauro F.M."/>
            <person name="McDougald D."/>
            <person name="Thomas T."/>
            <person name="Williams T.J."/>
            <person name="Egan S."/>
            <person name="Rice S."/>
            <person name="DeMaere M.Z."/>
            <person name="Ting L."/>
            <person name="Ertan H."/>
            <person name="Johnson J."/>
            <person name="Ferriera S."/>
            <person name="Lapidus A."/>
            <person name="Anderson I."/>
            <person name="Kyrpides N."/>
            <person name="Munk A.C."/>
            <person name="Detter C."/>
            <person name="Han C.S."/>
            <person name="Brown M.V."/>
            <person name="Robb F.T."/>
            <person name="Kjelleberg S."/>
            <person name="Cavicchioli R."/>
        </authorList>
    </citation>
    <scope>NUCLEOTIDE SEQUENCE [LARGE SCALE GENOMIC DNA]</scope>
    <source>
        <strain evidence="1 2">S14</strain>
    </source>
</reference>
<sequence length="56" mass="6494">MVKYTVYMYSYFRGVLGGWQGGKYRGRCVNESLHQDTRELIKLGRSYSEVQQKLGG</sequence>
<proteinExistence type="predicted"/>